<evidence type="ECO:0000256" key="5">
    <source>
        <dbReference type="ARBA" id="ARBA00022840"/>
    </source>
</evidence>
<feature type="domain" description="CobB/CobQ-like glutamine amidotransferase" evidence="10">
    <location>
        <begin position="247"/>
        <end position="442"/>
    </location>
</feature>
<reference evidence="11" key="1">
    <citation type="submission" date="2010-05" db="EMBL/GenBank/DDBJ databases">
        <title>The draft genome of Desulfonatronospira thiodismutans ASO3-1.</title>
        <authorList>
            <consortium name="US DOE Joint Genome Institute (JGI-PGF)"/>
            <person name="Lucas S."/>
            <person name="Copeland A."/>
            <person name="Lapidus A."/>
            <person name="Cheng J.-F."/>
            <person name="Bruce D."/>
            <person name="Goodwin L."/>
            <person name="Pitluck S."/>
            <person name="Chertkov O."/>
            <person name="Brettin T."/>
            <person name="Detter J.C."/>
            <person name="Han C."/>
            <person name="Land M.L."/>
            <person name="Hauser L."/>
            <person name="Kyrpides N."/>
            <person name="Mikhailova N."/>
            <person name="Muyzer G."/>
            <person name="Woyke T."/>
        </authorList>
    </citation>
    <scope>NUCLEOTIDE SEQUENCE [LARGE SCALE GENOMIC DNA]</scope>
    <source>
        <strain evidence="11">ASO3-1</strain>
    </source>
</reference>
<keyword evidence="3 8" id="KW-0436">Ligase</keyword>
<keyword evidence="5 8" id="KW-0067">ATP-binding</keyword>
<keyword evidence="4 8" id="KW-0547">Nucleotide-binding</keyword>
<evidence type="ECO:0000256" key="1">
    <source>
        <dbReference type="ARBA" id="ARBA00001946"/>
    </source>
</evidence>
<dbReference type="HAMAP" id="MF_00027">
    <property type="entry name" value="CobB_CbiA"/>
    <property type="match status" value="1"/>
</dbReference>
<dbReference type="NCBIfam" id="NF002204">
    <property type="entry name" value="PRK01077.1"/>
    <property type="match status" value="1"/>
</dbReference>
<comment type="miscellaneous">
    <text evidence="8">The a and c carboxylates of cobyrinate are activated for nucleophilic attack via formation of a phosphorylated intermediate by ATP. CbiA catalyzes first the amidation of the c-carboxylate, and then that of the a-carboxylate.</text>
</comment>
<dbReference type="AlphaFoldDB" id="D6SKK2"/>
<dbReference type="GO" id="GO:0042242">
    <property type="term" value="F:cobyrinic acid a,c-diamide synthase activity"/>
    <property type="evidence" value="ECO:0007669"/>
    <property type="project" value="UniProtKB-UniRule"/>
</dbReference>
<keyword evidence="2 8" id="KW-0169">Cobalamin biosynthesis</keyword>
<gene>
    <name evidence="8" type="primary">cbiA</name>
    <name evidence="11" type="ORF">Dthio_PD2622</name>
</gene>
<evidence type="ECO:0000256" key="4">
    <source>
        <dbReference type="ARBA" id="ARBA00022741"/>
    </source>
</evidence>
<dbReference type="eggNOG" id="COG1797">
    <property type="taxonomic scope" value="Bacteria"/>
</dbReference>
<evidence type="ECO:0000256" key="7">
    <source>
        <dbReference type="ARBA" id="ARBA00022962"/>
    </source>
</evidence>
<dbReference type="SUPFAM" id="SSF52317">
    <property type="entry name" value="Class I glutamine amidotransferase-like"/>
    <property type="match status" value="1"/>
</dbReference>
<dbReference type="InterPro" id="IPR002586">
    <property type="entry name" value="CobQ/CobB/MinD/ParA_Nub-bd_dom"/>
</dbReference>
<organism evidence="11 12">
    <name type="scientific">Desulfonatronospira thiodismutans ASO3-1</name>
    <dbReference type="NCBI Taxonomy" id="555779"/>
    <lineage>
        <taxon>Bacteria</taxon>
        <taxon>Pseudomonadati</taxon>
        <taxon>Thermodesulfobacteriota</taxon>
        <taxon>Desulfovibrionia</taxon>
        <taxon>Desulfovibrionales</taxon>
        <taxon>Desulfonatronovibrionaceae</taxon>
        <taxon>Desulfonatronospira</taxon>
    </lineage>
</organism>
<evidence type="ECO:0000256" key="2">
    <source>
        <dbReference type="ARBA" id="ARBA00022573"/>
    </source>
</evidence>
<keyword evidence="12" id="KW-1185">Reference proteome</keyword>
<comment type="function">
    <text evidence="8">Catalyzes the ATP-dependent amidation of the two carboxylate groups at positions a and c of cobyrinate, using either L-glutamine or ammonia as the nitrogen source.</text>
</comment>
<evidence type="ECO:0000259" key="10">
    <source>
        <dbReference type="Pfam" id="PF07685"/>
    </source>
</evidence>
<dbReference type="Proteomes" id="UP000005496">
    <property type="component" value="Unassembled WGS sequence"/>
</dbReference>
<dbReference type="SUPFAM" id="SSF52540">
    <property type="entry name" value="P-loop containing nucleoside triphosphate hydrolases"/>
    <property type="match status" value="1"/>
</dbReference>
<dbReference type="EC" id="6.3.5.11" evidence="8"/>
<protein>
    <recommendedName>
        <fullName evidence="8">Cobyrinate a,c-diamide synthase</fullName>
        <ecNumber evidence="8">6.3.5.11</ecNumber>
    </recommendedName>
    <alternativeName>
        <fullName evidence="8">Cobyrinic acid a,c-diamide synthetase</fullName>
    </alternativeName>
</protein>
<evidence type="ECO:0000256" key="8">
    <source>
        <dbReference type="HAMAP-Rule" id="MF_00027"/>
    </source>
</evidence>
<evidence type="ECO:0000313" key="12">
    <source>
        <dbReference type="Proteomes" id="UP000005496"/>
    </source>
</evidence>
<dbReference type="CDD" id="cd03130">
    <property type="entry name" value="GATase1_CobB"/>
    <property type="match status" value="1"/>
</dbReference>
<dbReference type="OrthoDB" id="9764035at2"/>
<evidence type="ECO:0000256" key="3">
    <source>
        <dbReference type="ARBA" id="ARBA00022598"/>
    </source>
</evidence>
<dbReference type="GO" id="GO:0005524">
    <property type="term" value="F:ATP binding"/>
    <property type="evidence" value="ECO:0007669"/>
    <property type="project" value="UniProtKB-UniRule"/>
</dbReference>
<comment type="similarity">
    <text evidence="8">Belongs to the CobB/CbiA family.</text>
</comment>
<comment type="catalytic activity">
    <reaction evidence="8">
        <text>cob(II)yrinate + 2 L-glutamine + 2 ATP + 2 H2O = cob(II)yrinate a,c diamide + 2 L-glutamate + 2 ADP + 2 phosphate + 2 H(+)</text>
        <dbReference type="Rhea" id="RHEA:26289"/>
        <dbReference type="ChEBI" id="CHEBI:15377"/>
        <dbReference type="ChEBI" id="CHEBI:15378"/>
        <dbReference type="ChEBI" id="CHEBI:29985"/>
        <dbReference type="ChEBI" id="CHEBI:30616"/>
        <dbReference type="ChEBI" id="CHEBI:43474"/>
        <dbReference type="ChEBI" id="CHEBI:58359"/>
        <dbReference type="ChEBI" id="CHEBI:58537"/>
        <dbReference type="ChEBI" id="CHEBI:58894"/>
        <dbReference type="ChEBI" id="CHEBI:456216"/>
        <dbReference type="EC" id="6.3.5.11"/>
    </reaction>
</comment>
<evidence type="ECO:0000313" key="11">
    <source>
        <dbReference type="EMBL" id="EFI35213.1"/>
    </source>
</evidence>
<dbReference type="RefSeq" id="WP_008868347.1">
    <property type="nucleotide sequence ID" value="NZ_ACJN02000001.1"/>
</dbReference>
<feature type="site" description="Increases nucleophilicity of active site Cys" evidence="8">
    <location>
        <position position="436"/>
    </location>
</feature>
<dbReference type="Pfam" id="PF01656">
    <property type="entry name" value="CbiA"/>
    <property type="match status" value="1"/>
</dbReference>
<dbReference type="InterPro" id="IPR027417">
    <property type="entry name" value="P-loop_NTPase"/>
</dbReference>
<accession>D6SKK2</accession>
<evidence type="ECO:0000256" key="6">
    <source>
        <dbReference type="ARBA" id="ARBA00022842"/>
    </source>
</evidence>
<dbReference type="PANTHER" id="PTHR43873:SF1">
    <property type="entry name" value="COBYRINATE A,C-DIAMIDE SYNTHASE"/>
    <property type="match status" value="1"/>
</dbReference>
<sequence length="465" mass="50953">MKHTKGLVVAAPSSGSGKTTVALALMAAFARKGLITAPFKVGPDFIDPGYHVRITGRVSRNLDGWMLHEKCNREIFARGADGADVCVVEGVMGLYDGYDGASEAGSTAQIARWLGLPVLLVVDARSMARSFAALVKGFLEFDPECSFCGVVANNVGSRRHLEYLQQAVRDLPGCRLLGGIPRNAGVQIPSRHLGLYTAEDHVLTREMISDLADLADKHLDLDSLLHELTFVQPEPVRERSRPDARVRIGVARDRAFCFYYQDNLDLLEQNGLEPVFFSPLQDEALPRDIHGLYLGGGYPELHAAELAGNRFLLESIHRAGSLGMPIYAECGGFMYLCKSLVDIEDNVHGMAGIFPFTSRMQARRAGLGYRDIRLLGDTPLGCRGSVLRGHEFHYSRIDEQGQAVSVQQVYGATDKSGEQRSCPGWLRNNTLGSYVHLHFLSSPEAGRALARACLSFRDSGLHLKL</sequence>
<dbReference type="EMBL" id="ACJN02000001">
    <property type="protein sequence ID" value="EFI35213.1"/>
    <property type="molecule type" value="Genomic_DNA"/>
</dbReference>
<comment type="pathway">
    <text evidence="8">Cofactor biosynthesis; adenosylcobalamin biosynthesis; cob(II)yrinate a,c-diamide from sirohydrochlorin (anaerobic route): step 10/10.</text>
</comment>
<dbReference type="CDD" id="cd05388">
    <property type="entry name" value="CobB_N"/>
    <property type="match status" value="1"/>
</dbReference>
<comment type="caution">
    <text evidence="11">The sequence shown here is derived from an EMBL/GenBank/DDBJ whole genome shotgun (WGS) entry which is preliminary data.</text>
</comment>
<dbReference type="PANTHER" id="PTHR43873">
    <property type="entry name" value="COBYRINATE A,C-DIAMIDE SYNTHASE"/>
    <property type="match status" value="1"/>
</dbReference>
<dbReference type="Gene3D" id="3.40.50.300">
    <property type="entry name" value="P-loop containing nucleotide triphosphate hydrolases"/>
    <property type="match status" value="1"/>
</dbReference>
<dbReference type="NCBIfam" id="TIGR00379">
    <property type="entry name" value="cobB"/>
    <property type="match status" value="1"/>
</dbReference>
<comment type="domain">
    <text evidence="8">Comprises of two domains. The C-terminal domain contains the binding site for glutamine and catalyzes the hydrolysis of this substrate to glutamate and ammonia. The N-terminal domain is anticipated to bind ATP and cobyrinate and catalyzes the ultimate synthesis of the diamide product. The ammonia produced via the glutaminase domain is probably translocated to the adjacent domain via a molecular tunnel, where it reacts with an activated intermediate.</text>
</comment>
<dbReference type="InterPro" id="IPR011698">
    <property type="entry name" value="GATase_3"/>
</dbReference>
<feature type="active site" description="Nucleophile" evidence="8">
    <location>
        <position position="330"/>
    </location>
</feature>
<evidence type="ECO:0000259" key="9">
    <source>
        <dbReference type="Pfam" id="PF01656"/>
    </source>
</evidence>
<comment type="cofactor">
    <cofactor evidence="1 8">
        <name>Mg(2+)</name>
        <dbReference type="ChEBI" id="CHEBI:18420"/>
    </cofactor>
</comment>
<keyword evidence="7 8" id="KW-0315">Glutamine amidotransferase</keyword>
<keyword evidence="6 8" id="KW-0460">Magnesium</keyword>
<dbReference type="InterPro" id="IPR004484">
    <property type="entry name" value="CbiA/CobB_synth"/>
</dbReference>
<proteinExistence type="inferred from homology"/>
<dbReference type="PROSITE" id="PS51274">
    <property type="entry name" value="GATASE_COBBQ"/>
    <property type="match status" value="1"/>
</dbReference>
<dbReference type="UniPathway" id="UPA00148">
    <property type="reaction ID" value="UER00231"/>
</dbReference>
<name>D6SKK2_9BACT</name>
<dbReference type="InterPro" id="IPR029062">
    <property type="entry name" value="Class_I_gatase-like"/>
</dbReference>
<feature type="domain" description="CobQ/CobB/MinD/ParA nucleotide binding" evidence="9">
    <location>
        <begin position="7"/>
        <end position="193"/>
    </location>
</feature>
<dbReference type="Pfam" id="PF07685">
    <property type="entry name" value="GATase_3"/>
    <property type="match status" value="1"/>
</dbReference>
<dbReference type="Gene3D" id="3.40.50.880">
    <property type="match status" value="1"/>
</dbReference>
<dbReference type="GO" id="GO:0009236">
    <property type="term" value="P:cobalamin biosynthetic process"/>
    <property type="evidence" value="ECO:0007669"/>
    <property type="project" value="UniProtKB-UniRule"/>
</dbReference>